<dbReference type="Proteomes" id="UP000236197">
    <property type="component" value="Unassembled WGS sequence"/>
</dbReference>
<gene>
    <name evidence="4" type="primary">cpaB</name>
    <name evidence="4" type="ORF">C2L71_06845</name>
</gene>
<dbReference type="InterPro" id="IPR017592">
    <property type="entry name" value="Pilus_assmbl_Flp-typ_CpaB"/>
</dbReference>
<dbReference type="Gene3D" id="3.90.1210.10">
    <property type="entry name" value="Antifreeze-like/N-acetylneuraminic acid synthase C-terminal domain"/>
    <property type="match status" value="1"/>
</dbReference>
<dbReference type="EMBL" id="PPEK01000007">
    <property type="protein sequence ID" value="PNV67530.1"/>
    <property type="molecule type" value="Genomic_DNA"/>
</dbReference>
<protein>
    <submittedName>
        <fullName evidence="4">Flp pilus assembly protein CpaB</fullName>
    </submittedName>
</protein>
<keyword evidence="5" id="KW-1185">Reference proteome</keyword>
<accession>A0A2K2UBJ9</accession>
<evidence type="ECO:0000313" key="4">
    <source>
        <dbReference type="EMBL" id="PNV67530.1"/>
    </source>
</evidence>
<dbReference type="Pfam" id="PF08666">
    <property type="entry name" value="SAF"/>
    <property type="match status" value="1"/>
</dbReference>
<dbReference type="InterPro" id="IPR013974">
    <property type="entry name" value="SAF"/>
</dbReference>
<feature type="region of interest" description="Disordered" evidence="1">
    <location>
        <begin position="214"/>
        <end position="242"/>
    </location>
</feature>
<dbReference type="NCBIfam" id="TIGR03177">
    <property type="entry name" value="pilus_cpaB"/>
    <property type="match status" value="1"/>
</dbReference>
<evidence type="ECO:0000259" key="3">
    <source>
        <dbReference type="SMART" id="SM00858"/>
    </source>
</evidence>
<dbReference type="InterPro" id="IPR031571">
    <property type="entry name" value="RcpC_dom"/>
</dbReference>
<evidence type="ECO:0000256" key="1">
    <source>
        <dbReference type="SAM" id="MobiDB-lite"/>
    </source>
</evidence>
<sequence length="242" mass="24718">MKRNRTAFAGIVCGFLCAACVLAYTQGVRGEAEAARAEALARYGGEQLEVCVAKRDIAAGETVDAAAVEIRMWVADLLPAEAVRSVDDAVGRKVASSIVAGEVMTERRFGEVGAELDVPEGLTAVSVPAKDVQAVGGTVGAGSRVDMYATGGTSTDVIARSVLVLATSAGGSTSDTGVTWIVVAVAPESVQEVVTAAQKTELYFTLPGDEMSAKSDAEKLGDAGGGASLGSRVEETEEGAER</sequence>
<dbReference type="CDD" id="cd11614">
    <property type="entry name" value="SAF_CpaB_FlgA_like"/>
    <property type="match status" value="1"/>
</dbReference>
<dbReference type="RefSeq" id="WP_103265041.1">
    <property type="nucleotide sequence ID" value="NZ_CABMLE010000007.1"/>
</dbReference>
<evidence type="ECO:0000313" key="5">
    <source>
        <dbReference type="Proteomes" id="UP000236197"/>
    </source>
</evidence>
<organism evidence="4 5">
    <name type="scientific">Enteroscipio rubneri</name>
    <dbReference type="NCBI Taxonomy" id="2070686"/>
    <lineage>
        <taxon>Bacteria</taxon>
        <taxon>Bacillati</taxon>
        <taxon>Actinomycetota</taxon>
        <taxon>Coriobacteriia</taxon>
        <taxon>Eggerthellales</taxon>
        <taxon>Eggerthellaceae</taxon>
        <taxon>Enteroscipio</taxon>
    </lineage>
</organism>
<comment type="caution">
    <text evidence="4">The sequence shown here is derived from an EMBL/GenBank/DDBJ whole genome shotgun (WGS) entry which is preliminary data.</text>
</comment>
<feature type="signal peptide" evidence="2">
    <location>
        <begin position="1"/>
        <end position="23"/>
    </location>
</feature>
<dbReference type="OrthoDB" id="3177887at2"/>
<dbReference type="SMART" id="SM00858">
    <property type="entry name" value="SAF"/>
    <property type="match status" value="1"/>
</dbReference>
<keyword evidence="2" id="KW-0732">Signal</keyword>
<reference evidence="5" key="1">
    <citation type="submission" date="2018-01" db="EMBL/GenBank/DDBJ databases">
        <title>Rubneribacter badeniensis gen. nov., sp. nov., and Colonibacter rubneri, gen. nov., sp. nov., WGS of new members of the Eggerthellaceae.</title>
        <authorList>
            <person name="Danylec N."/>
            <person name="Stoll D.A."/>
            <person name="Doetsch A."/>
            <person name="Kulling S.E."/>
            <person name="Huch M."/>
        </authorList>
    </citation>
    <scope>NUCLEOTIDE SEQUENCE [LARGE SCALE GENOMIC DNA]</scope>
    <source>
        <strain evidence="5">ResAG-96</strain>
    </source>
</reference>
<feature type="chain" id="PRO_5038851318" evidence="2">
    <location>
        <begin position="24"/>
        <end position="242"/>
    </location>
</feature>
<feature type="domain" description="SAF" evidence="3">
    <location>
        <begin position="48"/>
        <end position="110"/>
    </location>
</feature>
<evidence type="ECO:0000256" key="2">
    <source>
        <dbReference type="SAM" id="SignalP"/>
    </source>
</evidence>
<dbReference type="Pfam" id="PF16976">
    <property type="entry name" value="RcpC"/>
    <property type="match status" value="1"/>
</dbReference>
<name>A0A2K2UBJ9_9ACTN</name>
<proteinExistence type="predicted"/>
<dbReference type="AlphaFoldDB" id="A0A2K2UBJ9"/>